<dbReference type="PANTHER" id="PTHR22617:SF23">
    <property type="entry name" value="CHEMOTAXIS PROTEIN CHEW"/>
    <property type="match status" value="1"/>
</dbReference>
<keyword evidence="3" id="KW-1185">Reference proteome</keyword>
<evidence type="ECO:0000259" key="1">
    <source>
        <dbReference type="PROSITE" id="PS50851"/>
    </source>
</evidence>
<sequence length="158" mass="17860">MDTAEEKFLSFNLGIKDTAIISLNNVTEILPVSLNEVCSVPQMPSCVFGIYNWRGEMLWLIDLEEMLGYLPYSYGSSFVSKMMAIILEKEGKSMGLLVRQIMDIEEFNLNQMKPPAPELVSQEVVPFLQGYFINSSEEMIVNLDASAILQSPLWSIHN</sequence>
<dbReference type="GO" id="GO:0007165">
    <property type="term" value="P:signal transduction"/>
    <property type="evidence" value="ECO:0007669"/>
    <property type="project" value="InterPro"/>
</dbReference>
<dbReference type="InterPro" id="IPR036061">
    <property type="entry name" value="CheW-like_dom_sf"/>
</dbReference>
<evidence type="ECO:0000313" key="2">
    <source>
        <dbReference type="EMBL" id="BAY82017.1"/>
    </source>
</evidence>
<proteinExistence type="predicted"/>
<dbReference type="OrthoDB" id="425983at2"/>
<dbReference type="Gene3D" id="2.30.30.40">
    <property type="entry name" value="SH3 Domains"/>
    <property type="match status" value="1"/>
</dbReference>
<feature type="domain" description="CheW-like" evidence="1">
    <location>
        <begin position="5"/>
        <end position="154"/>
    </location>
</feature>
<dbReference type="EMBL" id="AP018227">
    <property type="protein sequence ID" value="BAY82017.1"/>
    <property type="molecule type" value="Genomic_DNA"/>
</dbReference>
<dbReference type="Proteomes" id="UP000218418">
    <property type="component" value="Chromosome"/>
</dbReference>
<dbReference type="PANTHER" id="PTHR22617">
    <property type="entry name" value="CHEMOTAXIS SENSOR HISTIDINE KINASE-RELATED"/>
    <property type="match status" value="1"/>
</dbReference>
<protein>
    <submittedName>
        <fullName evidence="2">CheW protein</fullName>
    </submittedName>
</protein>
<dbReference type="InterPro" id="IPR039315">
    <property type="entry name" value="CheW"/>
</dbReference>
<accession>A0A1Z4LL91</accession>
<organism evidence="2 3">
    <name type="scientific">Calothrix parasitica NIES-267</name>
    <dbReference type="NCBI Taxonomy" id="1973488"/>
    <lineage>
        <taxon>Bacteria</taxon>
        <taxon>Bacillati</taxon>
        <taxon>Cyanobacteriota</taxon>
        <taxon>Cyanophyceae</taxon>
        <taxon>Nostocales</taxon>
        <taxon>Calotrichaceae</taxon>
        <taxon>Calothrix</taxon>
    </lineage>
</organism>
<gene>
    <name evidence="2" type="ORF">NIES267_14950</name>
</gene>
<dbReference type="SUPFAM" id="SSF50341">
    <property type="entry name" value="CheW-like"/>
    <property type="match status" value="1"/>
</dbReference>
<dbReference type="AlphaFoldDB" id="A0A1Z4LL91"/>
<dbReference type="GO" id="GO:0005829">
    <property type="term" value="C:cytosol"/>
    <property type="evidence" value="ECO:0007669"/>
    <property type="project" value="TreeGrafter"/>
</dbReference>
<name>A0A1Z4LL91_9CYAN</name>
<reference evidence="2 3" key="1">
    <citation type="submission" date="2017-06" db="EMBL/GenBank/DDBJ databases">
        <title>Genome sequencing of cyanobaciteial culture collection at National Institute for Environmental Studies (NIES).</title>
        <authorList>
            <person name="Hirose Y."/>
            <person name="Shimura Y."/>
            <person name="Fujisawa T."/>
            <person name="Nakamura Y."/>
            <person name="Kawachi M."/>
        </authorList>
    </citation>
    <scope>NUCLEOTIDE SEQUENCE [LARGE SCALE GENOMIC DNA]</scope>
    <source>
        <strain evidence="2 3">NIES-267</strain>
    </source>
</reference>
<dbReference type="Gene3D" id="2.40.50.180">
    <property type="entry name" value="CheA-289, Domain 4"/>
    <property type="match status" value="1"/>
</dbReference>
<dbReference type="PROSITE" id="PS50851">
    <property type="entry name" value="CHEW"/>
    <property type="match status" value="1"/>
</dbReference>
<evidence type="ECO:0000313" key="3">
    <source>
        <dbReference type="Proteomes" id="UP000218418"/>
    </source>
</evidence>
<dbReference type="InterPro" id="IPR002545">
    <property type="entry name" value="CheW-lke_dom"/>
</dbReference>
<dbReference type="Pfam" id="PF01584">
    <property type="entry name" value="CheW"/>
    <property type="match status" value="1"/>
</dbReference>
<dbReference type="SMART" id="SM00260">
    <property type="entry name" value="CheW"/>
    <property type="match status" value="1"/>
</dbReference>
<dbReference type="GO" id="GO:0006935">
    <property type="term" value="P:chemotaxis"/>
    <property type="evidence" value="ECO:0007669"/>
    <property type="project" value="InterPro"/>
</dbReference>